<feature type="domain" description="DNA-binding protein Rv2175c wHTH" evidence="2">
    <location>
        <begin position="3"/>
        <end position="54"/>
    </location>
</feature>
<sequence length="116" mass="12427">MDADVTDDAMQTLTPAEVAAALGVSPNKVRQLVREGKLMAVPGSGNSRIPADFLQDGAVLKHLPGLITVLKDGGFTDAEVFEWLFRADESLPGTPVEALRGDRHTEVTRRAQALAF</sequence>
<dbReference type="GO" id="GO:0003677">
    <property type="term" value="F:DNA binding"/>
    <property type="evidence" value="ECO:0007669"/>
    <property type="project" value="UniProtKB-KW"/>
</dbReference>
<gene>
    <name evidence="3" type="ORF">ABQ292_15230</name>
</gene>
<organism evidence="3 4">
    <name type="scientific">Geodermatophilus maliterrae</name>
    <dbReference type="NCBI Taxonomy" id="3162531"/>
    <lineage>
        <taxon>Bacteria</taxon>
        <taxon>Bacillati</taxon>
        <taxon>Actinomycetota</taxon>
        <taxon>Actinomycetes</taxon>
        <taxon>Geodermatophilales</taxon>
        <taxon>Geodermatophilaceae</taxon>
        <taxon>Geodermatophilus</taxon>
    </lineage>
</organism>
<dbReference type="Pfam" id="PF18367">
    <property type="entry name" value="Rv2175c_C"/>
    <property type="match status" value="1"/>
</dbReference>
<evidence type="ECO:0000313" key="4">
    <source>
        <dbReference type="Proteomes" id="UP001560045"/>
    </source>
</evidence>
<dbReference type="Pfam" id="PF21531">
    <property type="entry name" value="Rv2175c_wHTH"/>
    <property type="match status" value="1"/>
</dbReference>
<dbReference type="RefSeq" id="WP_369207826.1">
    <property type="nucleotide sequence ID" value="NZ_JBFNXQ010000048.1"/>
</dbReference>
<evidence type="ECO:0000259" key="1">
    <source>
        <dbReference type="Pfam" id="PF18367"/>
    </source>
</evidence>
<feature type="domain" description="Rv2175c C-terminal" evidence="1">
    <location>
        <begin position="61"/>
        <end position="115"/>
    </location>
</feature>
<comment type="caution">
    <text evidence="3">The sequence shown here is derived from an EMBL/GenBank/DDBJ whole genome shotgun (WGS) entry which is preliminary data.</text>
</comment>
<evidence type="ECO:0000313" key="3">
    <source>
        <dbReference type="EMBL" id="MEX5719716.1"/>
    </source>
</evidence>
<name>A0ABV3XH00_9ACTN</name>
<evidence type="ECO:0000259" key="2">
    <source>
        <dbReference type="Pfam" id="PF21531"/>
    </source>
</evidence>
<reference evidence="3 4" key="1">
    <citation type="submission" date="2024-06" db="EMBL/GenBank/DDBJ databases">
        <title>Draft genome sequence of Geodermatophilus badlandi, a novel member of the Geodermatophilaceae isolated from badland sedimentary rocks in the Red desert, Wyoming, USA.</title>
        <authorList>
            <person name="Ben Tekaya S."/>
            <person name="Nouioui I."/>
            <person name="Flores G.M."/>
            <person name="Shaal M.N."/>
            <person name="Bredoire F."/>
            <person name="Basile F."/>
            <person name="Van Diepen L."/>
            <person name="Ward N.L."/>
        </authorList>
    </citation>
    <scope>NUCLEOTIDE SEQUENCE [LARGE SCALE GENOMIC DNA]</scope>
    <source>
        <strain evidence="3 4">WL48A</strain>
    </source>
</reference>
<dbReference type="Proteomes" id="UP001560045">
    <property type="component" value="Unassembled WGS sequence"/>
</dbReference>
<dbReference type="InterPro" id="IPR041098">
    <property type="entry name" value="Rv2175c_C"/>
</dbReference>
<keyword evidence="4" id="KW-1185">Reference proteome</keyword>
<dbReference type="InterPro" id="IPR048576">
    <property type="entry name" value="Rv2175c_wHTH"/>
</dbReference>
<keyword evidence="3" id="KW-0238">DNA-binding</keyword>
<dbReference type="EMBL" id="JBFNXQ010000048">
    <property type="protein sequence ID" value="MEX5719716.1"/>
    <property type="molecule type" value="Genomic_DNA"/>
</dbReference>
<proteinExistence type="predicted"/>
<accession>A0ABV3XH00</accession>
<protein>
    <submittedName>
        <fullName evidence="3">Rv2175c family DNA-binding protein</fullName>
    </submittedName>
</protein>